<dbReference type="EMBL" id="CAUYUJ010017500">
    <property type="protein sequence ID" value="CAK0875306.1"/>
    <property type="molecule type" value="Genomic_DNA"/>
</dbReference>
<dbReference type="InterPro" id="IPR001333">
    <property type="entry name" value="Peptidase_M32_Taq"/>
</dbReference>
<keyword evidence="3" id="KW-1185">Reference proteome</keyword>
<dbReference type="PANTHER" id="PTHR34217:SF1">
    <property type="entry name" value="CARBOXYPEPTIDASE 1"/>
    <property type="match status" value="1"/>
</dbReference>
<dbReference type="Pfam" id="PF02074">
    <property type="entry name" value="Peptidase_M32"/>
    <property type="match status" value="1"/>
</dbReference>
<protein>
    <recommendedName>
        <fullName evidence="4">Carboxypeptidase</fullName>
    </recommendedName>
</protein>
<reference evidence="2" key="1">
    <citation type="submission" date="2023-10" db="EMBL/GenBank/DDBJ databases">
        <authorList>
            <person name="Chen Y."/>
            <person name="Shah S."/>
            <person name="Dougan E. K."/>
            <person name="Thang M."/>
            <person name="Chan C."/>
        </authorList>
    </citation>
    <scope>NUCLEOTIDE SEQUENCE [LARGE SCALE GENOMIC DNA]</scope>
</reference>
<dbReference type="CDD" id="cd06460">
    <property type="entry name" value="M32_Taq"/>
    <property type="match status" value="1"/>
</dbReference>
<evidence type="ECO:0000313" key="3">
    <source>
        <dbReference type="Proteomes" id="UP001189429"/>
    </source>
</evidence>
<dbReference type="PROSITE" id="PS52034">
    <property type="entry name" value="PEPTIDASE_M32"/>
    <property type="match status" value="1"/>
</dbReference>
<feature type="region of interest" description="Disordered" evidence="1">
    <location>
        <begin position="435"/>
        <end position="546"/>
    </location>
</feature>
<dbReference type="SUPFAM" id="SSF55486">
    <property type="entry name" value="Metalloproteases ('zincins'), catalytic domain"/>
    <property type="match status" value="1"/>
</dbReference>
<feature type="region of interest" description="Disordered" evidence="1">
    <location>
        <begin position="35"/>
        <end position="75"/>
    </location>
</feature>
<feature type="compositionally biased region" description="Low complexity" evidence="1">
    <location>
        <begin position="477"/>
        <end position="491"/>
    </location>
</feature>
<evidence type="ECO:0008006" key="4">
    <source>
        <dbReference type="Google" id="ProtNLM"/>
    </source>
</evidence>
<evidence type="ECO:0000313" key="2">
    <source>
        <dbReference type="EMBL" id="CAK0875306.1"/>
    </source>
</evidence>
<accession>A0ABN9VS06</accession>
<organism evidence="2 3">
    <name type="scientific">Prorocentrum cordatum</name>
    <dbReference type="NCBI Taxonomy" id="2364126"/>
    <lineage>
        <taxon>Eukaryota</taxon>
        <taxon>Sar</taxon>
        <taxon>Alveolata</taxon>
        <taxon>Dinophyceae</taxon>
        <taxon>Prorocentrales</taxon>
        <taxon>Prorocentraceae</taxon>
        <taxon>Prorocentrum</taxon>
    </lineage>
</organism>
<proteinExistence type="predicted"/>
<dbReference type="Proteomes" id="UP001189429">
    <property type="component" value="Unassembled WGS sequence"/>
</dbReference>
<name>A0ABN9VS06_9DINO</name>
<dbReference type="PRINTS" id="PR00998">
    <property type="entry name" value="CRBOXYPTASET"/>
</dbReference>
<dbReference type="Gene3D" id="1.10.1370.30">
    <property type="match status" value="1"/>
</dbReference>
<dbReference type="PANTHER" id="PTHR34217">
    <property type="entry name" value="METAL-DEPENDENT CARBOXYPEPTIDASE"/>
    <property type="match status" value="1"/>
</dbReference>
<evidence type="ECO:0000256" key="1">
    <source>
        <dbReference type="SAM" id="MobiDB-lite"/>
    </source>
</evidence>
<feature type="compositionally biased region" description="Basic and acidic residues" evidence="1">
    <location>
        <begin position="63"/>
        <end position="75"/>
    </location>
</feature>
<sequence length="555" mass="60319">GPRVYARADVFSFRERAAGLRGAGRAAERCLRPRGRRRAARVGRDDDDAAGGGGLEGGAEVRAVQRDPREADRPRDREVLLERLQGCAPALDEYRQATVREAARAYRKATCIPDDLVRREADLSSRAYQGWVQARQEKRWELFSPLLREWVELRRQRAALIDPSRPAYDVLADDYDPGLTGQRVSEVFGRVRDGLVPLLKSIRERGEKPDTAWLQGDFDTSKQADLCKDVAVALGFDLQNGRLDVSVHPFTGGAHPTDVRMTTRFKPDDITEGLTGAIHETGHALYEQGRNLEHDGLPVSAAAGMAIHESQSLLWERMVGLSRPFAAYLLPKLQAQFPDAFAGRAPEELYVAMNAVKEVSMIRVEADEVTYPMHVILRFEIEKGLVEGSVDPDDVPALWNEKMREYLGVEPEDDAQGCLQDLHWSMGAIGNGGGLSHLHPGGDVGSADLRRRQGGPPRSGRGRGRRGLCAAEGLAEGQGSPPRQPLPQGGRPPRGGHRQGPGPRRLPEVPGGQVQGHLPALLTDEGGSGVAMHEAGPEGGTAVDPIGVGTARGTC</sequence>
<comment type="caution">
    <text evidence="2">The sequence shown here is derived from an EMBL/GenBank/DDBJ whole genome shotgun (WGS) entry which is preliminary data.</text>
</comment>
<feature type="non-terminal residue" evidence="2">
    <location>
        <position position="1"/>
    </location>
</feature>
<gene>
    <name evidence="2" type="ORF">PCOR1329_LOCUS60003</name>
</gene>